<dbReference type="InterPro" id="IPR002293">
    <property type="entry name" value="AA/rel_permease1"/>
</dbReference>
<keyword evidence="9" id="KW-1185">Reference proteome</keyword>
<feature type="transmembrane region" description="Helical" evidence="6">
    <location>
        <begin position="604"/>
        <end position="621"/>
    </location>
</feature>
<feature type="domain" description="Cationic amino acid transporter C-terminal" evidence="7">
    <location>
        <begin position="607"/>
        <end position="650"/>
    </location>
</feature>
<sequence>MLYLFLYKSSKNYSLDMNFSTLFRKKTVQDINDQVARNEADGHNSLGKHLTARDLTAFGIAAIIGAGIFSTIGKASSDGGPAVIFLFIFTAVACSFAAFAYAEFASMVPVSGSAYTYSYVAFGEIIAWIIGWALIMEYAIGNITVAISWSDYFTGLLESGGLHLPQWIQMDYLTASKGFSEATALMNGGKSFENLSESLQLAYTAYTTSPTIGSFHLVADLPALLIIVLITYLVYRGMKESRNASNLMVVVKLCIILLVIAVGVFYVDTANWSPFAPNGVGGILKGVSAVFFAYIGFDAISTTAEECKDPQRDLPKGMMWAIIICTILYVIIALVLTGMMNYADLNVGDPLAFVFDKLDLKWMSGIIAVSAVVAMASVLLVFQMGQPRIWMSMSRDGLLPKRFSKVHPKYKTPSYATIVTGFVVAIPALFLNLTMVTDLCSIGTLFAFVLVCAGVLVLQNKPDIPRGKFKTPYLNSKYIFPLLILVGAIIAFTVNKKATMDFITNEKQINNPTTIVTSLEETQVKEVMTYLQQNLLVKDASADLEEVLSKFSEDDNAYENIVNSLPIDNNLKYESGFQLFKHKIPMWIFLLSLVYFASWSWRKNLSLIPLLGLVCCLYMMAELSVWNWIYFSCWLLIGLAIYFGFSYKNSKLNKQVISN</sequence>
<organism evidence="8 9">
    <name type="scientific">Flavobacterium chungnamense</name>
    <dbReference type="NCBI Taxonomy" id="706182"/>
    <lineage>
        <taxon>Bacteria</taxon>
        <taxon>Pseudomonadati</taxon>
        <taxon>Bacteroidota</taxon>
        <taxon>Flavobacteriia</taxon>
        <taxon>Flavobacteriales</taxon>
        <taxon>Flavobacteriaceae</taxon>
        <taxon>Flavobacterium</taxon>
    </lineage>
</organism>
<evidence type="ECO:0000259" key="7">
    <source>
        <dbReference type="Pfam" id="PF13906"/>
    </source>
</evidence>
<feature type="transmembrane region" description="Helical" evidence="6">
    <location>
        <begin position="627"/>
        <end position="645"/>
    </location>
</feature>
<evidence type="ECO:0000256" key="3">
    <source>
        <dbReference type="ARBA" id="ARBA00022692"/>
    </source>
</evidence>
<feature type="transmembrane region" description="Helical" evidence="6">
    <location>
        <begin position="412"/>
        <end position="430"/>
    </location>
</feature>
<keyword evidence="4 6" id="KW-1133">Transmembrane helix</keyword>
<keyword evidence="5 6" id="KW-0472">Membrane</keyword>
<dbReference type="Pfam" id="PF13520">
    <property type="entry name" value="AA_permease_2"/>
    <property type="match status" value="1"/>
</dbReference>
<accession>A0ABP7UZY0</accession>
<dbReference type="Pfam" id="PF13906">
    <property type="entry name" value="AA_permease_C"/>
    <property type="match status" value="1"/>
</dbReference>
<dbReference type="EMBL" id="BAABCS010000020">
    <property type="protein sequence ID" value="GAA4056567.1"/>
    <property type="molecule type" value="Genomic_DNA"/>
</dbReference>
<comment type="caution">
    <text evidence="8">The sequence shown here is derived from an EMBL/GenBank/DDBJ whole genome shotgun (WGS) entry which is preliminary data.</text>
</comment>
<evidence type="ECO:0000256" key="6">
    <source>
        <dbReference type="SAM" id="Phobius"/>
    </source>
</evidence>
<feature type="transmembrane region" description="Helical" evidence="6">
    <location>
        <begin position="247"/>
        <end position="267"/>
    </location>
</feature>
<evidence type="ECO:0000313" key="9">
    <source>
        <dbReference type="Proteomes" id="UP001500426"/>
    </source>
</evidence>
<feature type="transmembrane region" description="Helical" evidence="6">
    <location>
        <begin position="82"/>
        <end position="102"/>
    </location>
</feature>
<evidence type="ECO:0000313" key="8">
    <source>
        <dbReference type="EMBL" id="GAA4056567.1"/>
    </source>
</evidence>
<evidence type="ECO:0000256" key="5">
    <source>
        <dbReference type="ARBA" id="ARBA00023136"/>
    </source>
</evidence>
<proteinExistence type="predicted"/>
<feature type="transmembrane region" description="Helical" evidence="6">
    <location>
        <begin position="478"/>
        <end position="495"/>
    </location>
</feature>
<keyword evidence="2" id="KW-0813">Transport</keyword>
<dbReference type="PANTHER" id="PTHR43243">
    <property type="entry name" value="INNER MEMBRANE TRANSPORTER YGJI-RELATED"/>
    <property type="match status" value="1"/>
</dbReference>
<feature type="transmembrane region" description="Helical" evidence="6">
    <location>
        <begin position="55"/>
        <end position="76"/>
    </location>
</feature>
<evidence type="ECO:0000256" key="4">
    <source>
        <dbReference type="ARBA" id="ARBA00022989"/>
    </source>
</evidence>
<evidence type="ECO:0000256" key="2">
    <source>
        <dbReference type="ARBA" id="ARBA00022448"/>
    </source>
</evidence>
<dbReference type="InterPro" id="IPR029485">
    <property type="entry name" value="CAT_C"/>
</dbReference>
<dbReference type="Gene3D" id="1.20.1740.10">
    <property type="entry name" value="Amino acid/polyamine transporter I"/>
    <property type="match status" value="1"/>
</dbReference>
<gene>
    <name evidence="8" type="ORF">GCM10022388_24040</name>
</gene>
<feature type="transmembrane region" description="Helical" evidence="6">
    <location>
        <begin position="318"/>
        <end position="342"/>
    </location>
</feature>
<name>A0ABP7UZY0_9FLAO</name>
<feature type="transmembrane region" description="Helical" evidence="6">
    <location>
        <begin position="215"/>
        <end position="235"/>
    </location>
</feature>
<protein>
    <submittedName>
        <fullName evidence="8">Amino acid permease</fullName>
    </submittedName>
</protein>
<feature type="transmembrane region" description="Helical" evidence="6">
    <location>
        <begin position="362"/>
        <end position="382"/>
    </location>
</feature>
<feature type="transmembrane region" description="Helical" evidence="6">
    <location>
        <begin position="579"/>
        <end position="597"/>
    </location>
</feature>
<dbReference type="Proteomes" id="UP001500426">
    <property type="component" value="Unassembled WGS sequence"/>
</dbReference>
<feature type="transmembrane region" description="Helical" evidence="6">
    <location>
        <begin position="436"/>
        <end position="458"/>
    </location>
</feature>
<keyword evidence="3 6" id="KW-0812">Transmembrane</keyword>
<dbReference type="PANTHER" id="PTHR43243:SF4">
    <property type="entry name" value="CATIONIC AMINO ACID TRANSPORTER 4"/>
    <property type="match status" value="1"/>
</dbReference>
<comment type="subcellular location">
    <subcellularLocation>
        <location evidence="1">Membrane</location>
        <topology evidence="1">Multi-pass membrane protein</topology>
    </subcellularLocation>
</comment>
<reference evidence="9" key="1">
    <citation type="journal article" date="2019" name="Int. J. Syst. Evol. Microbiol.">
        <title>The Global Catalogue of Microorganisms (GCM) 10K type strain sequencing project: providing services to taxonomists for standard genome sequencing and annotation.</title>
        <authorList>
            <consortium name="The Broad Institute Genomics Platform"/>
            <consortium name="The Broad Institute Genome Sequencing Center for Infectious Disease"/>
            <person name="Wu L."/>
            <person name="Ma J."/>
        </authorList>
    </citation>
    <scope>NUCLEOTIDE SEQUENCE [LARGE SCALE GENOMIC DNA]</scope>
    <source>
        <strain evidence="9">JCM 17068</strain>
    </source>
</reference>
<feature type="transmembrane region" description="Helical" evidence="6">
    <location>
        <begin position="279"/>
        <end position="297"/>
    </location>
</feature>
<evidence type="ECO:0000256" key="1">
    <source>
        <dbReference type="ARBA" id="ARBA00004141"/>
    </source>
</evidence>